<keyword evidence="3" id="KW-1185">Reference proteome</keyword>
<dbReference type="AlphaFoldDB" id="A0A2P8ECA0"/>
<gene>
    <name evidence="2" type="ORF">CLV48_1017</name>
</gene>
<name>A0A2P8ECA0_9BACT</name>
<evidence type="ECO:0000313" key="2">
    <source>
        <dbReference type="EMBL" id="PSL07080.1"/>
    </source>
</evidence>
<proteinExistence type="predicted"/>
<evidence type="ECO:0000313" key="3">
    <source>
        <dbReference type="Proteomes" id="UP000240708"/>
    </source>
</evidence>
<dbReference type="Proteomes" id="UP000240708">
    <property type="component" value="Unassembled WGS sequence"/>
</dbReference>
<evidence type="ECO:0000259" key="1">
    <source>
        <dbReference type="Pfam" id="PF13380"/>
    </source>
</evidence>
<reference evidence="2 3" key="1">
    <citation type="submission" date="2018-03" db="EMBL/GenBank/DDBJ databases">
        <title>Genomic Encyclopedia of Archaeal and Bacterial Type Strains, Phase II (KMG-II): from individual species to whole genera.</title>
        <authorList>
            <person name="Goeker M."/>
        </authorList>
    </citation>
    <scope>NUCLEOTIDE SEQUENCE [LARGE SCALE GENOMIC DNA]</scope>
    <source>
        <strain evidence="2 3">DSM 28057</strain>
    </source>
</reference>
<dbReference type="InterPro" id="IPR036291">
    <property type="entry name" value="NAD(P)-bd_dom_sf"/>
</dbReference>
<dbReference type="SUPFAM" id="SSF51735">
    <property type="entry name" value="NAD(P)-binding Rossmann-fold domains"/>
    <property type="match status" value="1"/>
</dbReference>
<sequence>MKLQDKKTVILGASANPERYAYLAAEMLTERNIPFVPVGIKKGDVFGQSILEIKEKPHIPDVHTVTLYIGPHNQPEWYDYIFSLNPQRIIFNPGTENPELYDLAKSKGIDVWKACNLVLLRTGQF</sequence>
<feature type="domain" description="CoA-binding" evidence="1">
    <location>
        <begin position="6"/>
        <end position="119"/>
    </location>
</feature>
<organism evidence="2 3">
    <name type="scientific">Cecembia rubra</name>
    <dbReference type="NCBI Taxonomy" id="1485585"/>
    <lineage>
        <taxon>Bacteria</taxon>
        <taxon>Pseudomonadati</taxon>
        <taxon>Bacteroidota</taxon>
        <taxon>Cytophagia</taxon>
        <taxon>Cytophagales</taxon>
        <taxon>Cyclobacteriaceae</taxon>
        <taxon>Cecembia</taxon>
    </lineage>
</organism>
<comment type="caution">
    <text evidence="2">The sequence shown here is derived from an EMBL/GenBank/DDBJ whole genome shotgun (WGS) entry which is preliminary data.</text>
</comment>
<dbReference type="Pfam" id="PF13380">
    <property type="entry name" value="CoA_binding_2"/>
    <property type="match status" value="1"/>
</dbReference>
<protein>
    <recommendedName>
        <fullName evidence="1">CoA-binding domain-containing protein</fullName>
    </recommendedName>
</protein>
<dbReference type="RefSeq" id="WP_106565222.1">
    <property type="nucleotide sequence ID" value="NZ_JAUVYL010000048.1"/>
</dbReference>
<accession>A0A2P8ECA0</accession>
<dbReference type="Gene3D" id="3.40.50.720">
    <property type="entry name" value="NAD(P)-binding Rossmann-like Domain"/>
    <property type="match status" value="1"/>
</dbReference>
<dbReference type="EMBL" id="PYGF01000001">
    <property type="protein sequence ID" value="PSL07080.1"/>
    <property type="molecule type" value="Genomic_DNA"/>
</dbReference>
<dbReference type="OrthoDB" id="708726at2"/>
<dbReference type="InterPro" id="IPR003781">
    <property type="entry name" value="CoA-bd"/>
</dbReference>